<dbReference type="AlphaFoldDB" id="Q5P5D5"/>
<organism evidence="3 4">
    <name type="scientific">Aromatoleum aromaticum (strain DSM 19018 / LMG 30748 / EbN1)</name>
    <name type="common">Azoarcus sp. (strain EbN1)</name>
    <dbReference type="NCBI Taxonomy" id="76114"/>
    <lineage>
        <taxon>Bacteria</taxon>
        <taxon>Pseudomonadati</taxon>
        <taxon>Pseudomonadota</taxon>
        <taxon>Betaproteobacteria</taxon>
        <taxon>Rhodocyclales</taxon>
        <taxon>Rhodocyclaceae</taxon>
        <taxon>Aromatoleum</taxon>
    </lineage>
</organism>
<evidence type="ECO:0000256" key="2">
    <source>
        <dbReference type="SAM" id="MobiDB-lite"/>
    </source>
</evidence>
<dbReference type="EMBL" id="CR555306">
    <property type="protein sequence ID" value="CAI07477.1"/>
    <property type="molecule type" value="Genomic_DNA"/>
</dbReference>
<reference evidence="3 4" key="1">
    <citation type="journal article" date="2005" name="Arch. Microbiol.">
        <title>The genome sequence of an anaerobic aromatic-degrading denitrifying bacterium, strain EbN1.</title>
        <authorList>
            <person name="Rabus R."/>
            <person name="Kube M."/>
            <person name="Heider J."/>
            <person name="Beck A."/>
            <person name="Heitmann K."/>
            <person name="Widdel F."/>
            <person name="Reinhardt R."/>
        </authorList>
    </citation>
    <scope>NUCLEOTIDE SEQUENCE [LARGE SCALE GENOMIC DNA]</scope>
    <source>
        <strain evidence="3 4">EbN1</strain>
    </source>
</reference>
<gene>
    <name evidence="3" type="ORF">ebA2414</name>
</gene>
<name>Q5P5D5_AROAE</name>
<proteinExistence type="predicted"/>
<dbReference type="KEGG" id="eba:ebA2414"/>
<protein>
    <submittedName>
        <fullName evidence="3">Uncharacterized protein</fullName>
    </submittedName>
</protein>
<evidence type="ECO:0000313" key="3">
    <source>
        <dbReference type="EMBL" id="CAI07477.1"/>
    </source>
</evidence>
<dbReference type="Proteomes" id="UP000006552">
    <property type="component" value="Chromosome"/>
</dbReference>
<keyword evidence="4" id="KW-1185">Reference proteome</keyword>
<accession>Q5P5D5</accession>
<evidence type="ECO:0000256" key="1">
    <source>
        <dbReference type="SAM" id="Coils"/>
    </source>
</evidence>
<sequence length="462" mass="51002">MMSDKVEKMLPNILRVRDDHQPVRFEKAAEDGRFKICDGFDASWAGEEFGPKELRRQIEPWLTALFQSEHLSLLAGSGLTHAVHYLAAGKGAAGMGALTLRDYQAKIDQAAEKAAEAAGRKKGNLEDQLRVANELLRGLEILQQDSEAEALCNELRTGMQAFAQSILSSEAGIATAEEGKREQAFNTLVTFLMSFASRTGVRDRLNIFTTNYDRLVEAGAELAGLHLLDRFLGNLMPIFRSSRLDLDMHYNPPGIRGEPRYLEGVARYTKLHGSVDWVQTGKDIRRIGLPFGAGSVAPYLKAPGLGAVTAHQLMIYPNAAKDRETADYPYVELFRDLAAAVCRPNSTLVTYGYSFGDEHINRVIRDMLTIPSTHLVVISYDDPLGRIMQTYQELGRPSQISLLIGPALADLTTLTENYLPKAAIDKTTFRMSELLKQRMGTEPPPAKRPSAEASAFDGSDLV</sequence>
<dbReference type="HOGENOM" id="CLU_040645_2_0_4"/>
<evidence type="ECO:0000313" key="4">
    <source>
        <dbReference type="Proteomes" id="UP000006552"/>
    </source>
</evidence>
<dbReference type="STRING" id="76114.ebA2414"/>
<dbReference type="eggNOG" id="ENOG502Z924">
    <property type="taxonomic scope" value="Bacteria"/>
</dbReference>
<keyword evidence="1" id="KW-0175">Coiled coil</keyword>
<dbReference type="Pfam" id="PF13289">
    <property type="entry name" value="SIR2_2"/>
    <property type="match status" value="1"/>
</dbReference>
<feature type="coiled-coil region" evidence="1">
    <location>
        <begin position="100"/>
        <end position="142"/>
    </location>
</feature>
<dbReference type="RefSeq" id="WP_011237197.1">
    <property type="nucleotide sequence ID" value="NC_006513.1"/>
</dbReference>
<feature type="region of interest" description="Disordered" evidence="2">
    <location>
        <begin position="439"/>
        <end position="462"/>
    </location>
</feature>